<proteinExistence type="predicted"/>
<dbReference type="Proteomes" id="UP000316759">
    <property type="component" value="Unassembled WGS sequence"/>
</dbReference>
<feature type="region of interest" description="Disordered" evidence="1">
    <location>
        <begin position="234"/>
        <end position="300"/>
    </location>
</feature>
<feature type="region of interest" description="Disordered" evidence="1">
    <location>
        <begin position="445"/>
        <end position="476"/>
    </location>
</feature>
<name>A0A504YIN2_FASGI</name>
<feature type="compositionally biased region" description="Low complexity" evidence="1">
    <location>
        <begin position="332"/>
        <end position="344"/>
    </location>
</feature>
<reference evidence="2 3" key="1">
    <citation type="submission" date="2019-04" db="EMBL/GenBank/DDBJ databases">
        <title>Annotation for the trematode Fasciola gigantica.</title>
        <authorList>
            <person name="Choi Y.-J."/>
        </authorList>
    </citation>
    <scope>NUCLEOTIDE SEQUENCE [LARGE SCALE GENOMIC DNA]</scope>
    <source>
        <strain evidence="2">Uganda_cow_1</strain>
    </source>
</reference>
<feature type="compositionally biased region" description="Low complexity" evidence="1">
    <location>
        <begin position="284"/>
        <end position="300"/>
    </location>
</feature>
<feature type="compositionally biased region" description="Low complexity" evidence="1">
    <location>
        <begin position="445"/>
        <end position="475"/>
    </location>
</feature>
<evidence type="ECO:0000256" key="1">
    <source>
        <dbReference type="SAM" id="MobiDB-lite"/>
    </source>
</evidence>
<dbReference type="EMBL" id="SUNJ01008607">
    <property type="protein sequence ID" value="TPP61104.1"/>
    <property type="molecule type" value="Genomic_DNA"/>
</dbReference>
<organism evidence="2 3">
    <name type="scientific">Fasciola gigantica</name>
    <name type="common">Giant liver fluke</name>
    <dbReference type="NCBI Taxonomy" id="46835"/>
    <lineage>
        <taxon>Eukaryota</taxon>
        <taxon>Metazoa</taxon>
        <taxon>Spiralia</taxon>
        <taxon>Lophotrochozoa</taxon>
        <taxon>Platyhelminthes</taxon>
        <taxon>Trematoda</taxon>
        <taxon>Digenea</taxon>
        <taxon>Plagiorchiida</taxon>
        <taxon>Echinostomata</taxon>
        <taxon>Echinostomatoidea</taxon>
        <taxon>Fasciolidae</taxon>
        <taxon>Fasciola</taxon>
    </lineage>
</organism>
<keyword evidence="3" id="KW-1185">Reference proteome</keyword>
<protein>
    <submittedName>
        <fullName evidence="2">Uncharacterized protein</fullName>
    </submittedName>
</protein>
<gene>
    <name evidence="2" type="ORF">FGIG_08949</name>
</gene>
<comment type="caution">
    <text evidence="2">The sequence shown here is derived from an EMBL/GenBank/DDBJ whole genome shotgun (WGS) entry which is preliminary data.</text>
</comment>
<accession>A0A504YIN2</accession>
<dbReference type="AlphaFoldDB" id="A0A504YIN2"/>
<dbReference type="STRING" id="46835.A0A504YIN2"/>
<dbReference type="OrthoDB" id="9348951at2759"/>
<evidence type="ECO:0000313" key="3">
    <source>
        <dbReference type="Proteomes" id="UP000316759"/>
    </source>
</evidence>
<feature type="compositionally biased region" description="Low complexity" evidence="1">
    <location>
        <begin position="504"/>
        <end position="518"/>
    </location>
</feature>
<feature type="region of interest" description="Disordered" evidence="1">
    <location>
        <begin position="490"/>
        <end position="533"/>
    </location>
</feature>
<feature type="compositionally biased region" description="Polar residues" evidence="1">
    <location>
        <begin position="523"/>
        <end position="533"/>
    </location>
</feature>
<evidence type="ECO:0000313" key="2">
    <source>
        <dbReference type="EMBL" id="TPP61104.1"/>
    </source>
</evidence>
<feature type="region of interest" description="Disordered" evidence="1">
    <location>
        <begin position="131"/>
        <end position="162"/>
    </location>
</feature>
<feature type="compositionally biased region" description="Polar residues" evidence="1">
    <location>
        <begin position="255"/>
        <end position="273"/>
    </location>
</feature>
<feature type="region of interest" description="Disordered" evidence="1">
    <location>
        <begin position="325"/>
        <end position="344"/>
    </location>
</feature>
<sequence length="966" mass="101542">MLADLLPYYDRHKQCWPSHPIANGYTEDNSRVQAKLVPAVSPEDEAVWLHPSALSNEFFTKALQDYADRQSRGEFAPRLRNRAGLRANAVGRHRYGTAIVNADVLGSKQTLKHAPICSPSTTNIALESKPHVVMSSPRSGRNSRGIPSAADSTVPLSMPPPRQTKTLAAMREKLRAKRMLKEAERHPSGSGFYSLPGSMTPHPASGACGYFHQPTGYAPPVSGFGSPLLPPVGVKRSSSALSSPQNPNPTSPTNCDKQPYSTPTSASLGSLINGTGGPTQCKVVPHSPSSPHSLPSVELSSPLLNSSLSNDFLSHISLQDSCTLAQEPSGHSYPSSPVSANSSSSVFVTSGNAHGSSYSPQPLKTTVPVVCGEVRQEQSVSAPPTPILPQAGQTVLTFNSLMHASAPPTSLPNHGPARLGHQVALLNIPISVSSTTPSLSLSYPTLHPTTQNPARPVLSCVSPASSSPSGSSTVVLNVNPSTSIQHHVATNQLPSLPPPPPSISSPLSSSSNTTTTLPELRTSHSYPTLTTGATNASPVVTPVSFTSSVDAIRSQSTINTAASLTNHLSASASVTKFLVGSSQSRPSTTTRAFFVDGDNLSEAVALLQSLNPKATITQQQFLLIPSSNKSQMFLCPTPSTSTPNILSVPVSSSALPATTQTNGTSTPISSVAMASLSAKSNTNQTVVASASLSGLRQLSVNTLNTVPSHMTVSQLIVPSPTTTAVTQSVDRILGVNPKMTNVILPNVTGNPVTPTTHGQPMCRPRSLICTKSVPNYPLVPSATSLVHLKSTTKPALDHLSDRTVSQSTVVMPRRTVAPIAKPFTEATVQPTQETQSPIAFSLLAPNSSMLHSETPVVFVSDTHPTSCPSRQLSLDTVQSAVTSVDRSQTFVSSIGTVGHASITHSAGPALTVTSAHMAVINPAHLVPSCDLHLQPSVQQPHRVCLILSRVMRIYDFPFFFATCDRS</sequence>